<sequence>SFLSLLLIIFCSARITAKIPSIKLSSGYEIPTIGFFEWLIEPNDFGDATTTAFDSGFTHFDMNILLGGEQLVGRALKKIFQEGVEREDIFVTDASPPFGNRASDVEKYLKFSLNNVGLEYFDMYLFGEPWSALRDFTKEVTINDYILNTNGTLALDFDADLITTWKAMEAQVEAGLVKSIGLLDFNKKQVLNLVRNSEIKPSYLAITPYLYNQEKELRKLCAENNIVVATWTPFGCSPDLMERVVNKKCYSLPNPLEEPVVLEIAKKYGKTSEQILLRHLQQEGLVLLISGLSKLEQFKAAIDIFDFELSRDELNQLDNLDRGEDGRFIDDANYPGVAEHPDYQYPTHSL</sequence>
<evidence type="ECO:0000313" key="1">
    <source>
        <dbReference type="EMBL" id="KAJ8687910.1"/>
    </source>
</evidence>
<proteinExistence type="predicted"/>
<reference evidence="1" key="1">
    <citation type="submission" date="2023-04" db="EMBL/GenBank/DDBJ databases">
        <title>A chromosome-level genome assembly of the parasitoid wasp Eretmocerus hayati.</title>
        <authorList>
            <person name="Zhong Y."/>
            <person name="Liu S."/>
            <person name="Liu Y."/>
        </authorList>
    </citation>
    <scope>NUCLEOTIDE SEQUENCE</scope>
    <source>
        <strain evidence="1">ZJU_SS_LIU_2023</strain>
    </source>
</reference>
<accession>A0ACC2PWE2</accession>
<keyword evidence="2" id="KW-1185">Reference proteome</keyword>
<dbReference type="Proteomes" id="UP001239111">
    <property type="component" value="Chromosome 1"/>
</dbReference>
<gene>
    <name evidence="1" type="ORF">QAD02_023705</name>
</gene>
<evidence type="ECO:0000313" key="2">
    <source>
        <dbReference type="Proteomes" id="UP001239111"/>
    </source>
</evidence>
<protein>
    <submittedName>
        <fullName evidence="1">Uncharacterized protein</fullName>
    </submittedName>
</protein>
<comment type="caution">
    <text evidence="1">The sequence shown here is derived from an EMBL/GenBank/DDBJ whole genome shotgun (WGS) entry which is preliminary data.</text>
</comment>
<dbReference type="EMBL" id="CM056741">
    <property type="protein sequence ID" value="KAJ8687910.1"/>
    <property type="molecule type" value="Genomic_DNA"/>
</dbReference>
<feature type="non-terminal residue" evidence="1">
    <location>
        <position position="1"/>
    </location>
</feature>
<organism evidence="1 2">
    <name type="scientific">Eretmocerus hayati</name>
    <dbReference type="NCBI Taxonomy" id="131215"/>
    <lineage>
        <taxon>Eukaryota</taxon>
        <taxon>Metazoa</taxon>
        <taxon>Ecdysozoa</taxon>
        <taxon>Arthropoda</taxon>
        <taxon>Hexapoda</taxon>
        <taxon>Insecta</taxon>
        <taxon>Pterygota</taxon>
        <taxon>Neoptera</taxon>
        <taxon>Endopterygota</taxon>
        <taxon>Hymenoptera</taxon>
        <taxon>Apocrita</taxon>
        <taxon>Proctotrupomorpha</taxon>
        <taxon>Chalcidoidea</taxon>
        <taxon>Aphelinidae</taxon>
        <taxon>Aphelininae</taxon>
        <taxon>Eretmocerus</taxon>
    </lineage>
</organism>
<name>A0ACC2PWE2_9HYME</name>